<keyword evidence="1" id="KW-0812">Transmembrane</keyword>
<dbReference type="AlphaFoldDB" id="A0AAE9Y853"/>
<feature type="transmembrane region" description="Helical" evidence="1">
    <location>
        <begin position="12"/>
        <end position="33"/>
    </location>
</feature>
<evidence type="ECO:0000256" key="1">
    <source>
        <dbReference type="SAM" id="Phobius"/>
    </source>
</evidence>
<gene>
    <name evidence="2" type="ORF">TX73_023135</name>
</gene>
<dbReference type="Proteomes" id="UP000001426">
    <property type="component" value="Chromosome"/>
</dbReference>
<dbReference type="KEGG" id="rpa:TX73_023135"/>
<keyword evidence="1" id="KW-0472">Membrane</keyword>
<proteinExistence type="predicted"/>
<evidence type="ECO:0000313" key="2">
    <source>
        <dbReference type="EMBL" id="WCL94656.1"/>
    </source>
</evidence>
<protein>
    <submittedName>
        <fullName evidence="2">Cadmium ABC transporter ATPase</fullName>
    </submittedName>
</protein>
<reference evidence="2 3" key="1">
    <citation type="journal article" date="2004" name="Nat. Biotechnol.">
        <title>Complete genome sequence of the metabolically versatile photosynthetic bacterium Rhodopseudomonas palustris.</title>
        <authorList>
            <person name="Larimer F.W."/>
            <person name="Chain P."/>
            <person name="Hauser L."/>
            <person name="Lamerdin J."/>
            <person name="Malfatti S."/>
            <person name="Do L."/>
            <person name="Land M.L."/>
            <person name="Pelletier D.A."/>
            <person name="Beatty J.T."/>
            <person name="Lang A.S."/>
            <person name="Tabita F.R."/>
            <person name="Gibson J.L."/>
            <person name="Hanson T.E."/>
            <person name="Bobst C."/>
            <person name="Torres J.L."/>
            <person name="Peres C."/>
            <person name="Harrison F.H."/>
            <person name="Gibson J."/>
            <person name="Harwood C.S."/>
        </authorList>
    </citation>
    <scope>NUCLEOTIDE SEQUENCE [LARGE SCALE GENOMIC DNA]</scope>
    <source>
        <strain evidence="3">ATCC BAA-98 / CGA009</strain>
    </source>
</reference>
<accession>A0AAE9Y853</accession>
<dbReference type="EMBL" id="CP116810">
    <property type="protein sequence ID" value="WCL94656.1"/>
    <property type="molecule type" value="Genomic_DNA"/>
</dbReference>
<keyword evidence="1" id="KW-1133">Transmembrane helix</keyword>
<dbReference type="GeneID" id="66895600"/>
<name>A0AAE9Y853_RHOPA</name>
<dbReference type="RefSeq" id="WP_012497645.1">
    <property type="nucleotide sequence ID" value="NZ_CP116810.1"/>
</dbReference>
<evidence type="ECO:0000313" key="3">
    <source>
        <dbReference type="Proteomes" id="UP000001426"/>
    </source>
</evidence>
<keyword evidence="3" id="KW-1185">Reference proteome</keyword>
<organism evidence="2 3">
    <name type="scientific">Rhodopseudomonas palustris (strain ATCC BAA-98 / CGA009)</name>
    <dbReference type="NCBI Taxonomy" id="258594"/>
    <lineage>
        <taxon>Bacteria</taxon>
        <taxon>Pseudomonadati</taxon>
        <taxon>Pseudomonadota</taxon>
        <taxon>Alphaproteobacteria</taxon>
        <taxon>Hyphomicrobiales</taxon>
        <taxon>Nitrobacteraceae</taxon>
        <taxon>Rhodopseudomonas</taxon>
    </lineage>
</organism>
<sequence length="59" mass="6809">MTGEDLNWFQIAVRVLFLAAVLSSAAVISVRLLGRLGGIFRRGPRVVRLRKYRELVRRR</sequence>